<dbReference type="PANTHER" id="PTHR13966">
    <property type="entry name" value="ENDONUCLEASE RELATED"/>
    <property type="match status" value="1"/>
</dbReference>
<dbReference type="EMBL" id="RWIU01000002">
    <property type="protein sequence ID" value="RSK44507.1"/>
    <property type="molecule type" value="Genomic_DNA"/>
</dbReference>
<dbReference type="OrthoDB" id="9811262at2"/>
<dbReference type="InterPro" id="IPR044925">
    <property type="entry name" value="His-Me_finger_sf"/>
</dbReference>
<dbReference type="InterPro" id="IPR044929">
    <property type="entry name" value="DNA/RNA_non-sp_Endonuclease_sf"/>
</dbReference>
<dbReference type="InterPro" id="IPR020821">
    <property type="entry name" value="ENPP1-3/EXOG-like_nuc-like"/>
</dbReference>
<reference evidence="6 7" key="1">
    <citation type="submission" date="2018-12" db="EMBL/GenBank/DDBJ databases">
        <authorList>
            <person name="Feng G."/>
            <person name="Zhu H."/>
        </authorList>
    </citation>
    <scope>NUCLEOTIDE SEQUENCE [LARGE SCALE GENOMIC DNA]</scope>
    <source>
        <strain evidence="6 7">LMG 26000</strain>
    </source>
</reference>
<name>A0A428KDI8_9BACT</name>
<evidence type="ECO:0000259" key="4">
    <source>
        <dbReference type="SMART" id="SM00477"/>
    </source>
</evidence>
<proteinExistence type="predicted"/>
<evidence type="ECO:0000313" key="7">
    <source>
        <dbReference type="Proteomes" id="UP000270291"/>
    </source>
</evidence>
<dbReference type="Pfam" id="PF01223">
    <property type="entry name" value="Endonuclease_NS"/>
    <property type="match status" value="1"/>
</dbReference>
<keyword evidence="6" id="KW-0255">Endonuclease</keyword>
<evidence type="ECO:0000259" key="5">
    <source>
        <dbReference type="SMART" id="SM00892"/>
    </source>
</evidence>
<dbReference type="CDD" id="cd00091">
    <property type="entry name" value="NUC"/>
    <property type="match status" value="1"/>
</dbReference>
<dbReference type="AlphaFoldDB" id="A0A428KDI8"/>
<feature type="region of interest" description="Disordered" evidence="3">
    <location>
        <begin position="240"/>
        <end position="287"/>
    </location>
</feature>
<feature type="compositionally biased region" description="Low complexity" evidence="3">
    <location>
        <begin position="240"/>
        <end position="251"/>
    </location>
</feature>
<feature type="active site" description="Proton acceptor" evidence="1">
    <location>
        <position position="363"/>
    </location>
</feature>
<feature type="binding site" evidence="2">
    <location>
        <position position="394"/>
    </location>
    <ligand>
        <name>Mg(2+)</name>
        <dbReference type="ChEBI" id="CHEBI:18420"/>
        <note>catalytic</note>
    </ligand>
</feature>
<dbReference type="GO" id="GO:0046872">
    <property type="term" value="F:metal ion binding"/>
    <property type="evidence" value="ECO:0007669"/>
    <property type="project" value="UniProtKB-KW"/>
</dbReference>
<dbReference type="Gene3D" id="3.40.570.10">
    <property type="entry name" value="Extracellular Endonuclease, subunit A"/>
    <property type="match status" value="1"/>
</dbReference>
<evidence type="ECO:0000256" key="3">
    <source>
        <dbReference type="SAM" id="MobiDB-lite"/>
    </source>
</evidence>
<gene>
    <name evidence="6" type="ORF">EI293_08295</name>
</gene>
<keyword evidence="6" id="KW-0378">Hydrolase</keyword>
<dbReference type="PANTHER" id="PTHR13966:SF5">
    <property type="entry name" value="ENDONUCLEASE G, MITOCHONDRIAL"/>
    <property type="match status" value="1"/>
</dbReference>
<dbReference type="GO" id="GO:0004519">
    <property type="term" value="F:endonuclease activity"/>
    <property type="evidence" value="ECO:0007669"/>
    <property type="project" value="UniProtKB-KW"/>
</dbReference>
<dbReference type="GO" id="GO:0016787">
    <property type="term" value="F:hydrolase activity"/>
    <property type="evidence" value="ECO:0007669"/>
    <property type="project" value="InterPro"/>
</dbReference>
<evidence type="ECO:0000256" key="1">
    <source>
        <dbReference type="PIRSR" id="PIRSR640255-1"/>
    </source>
</evidence>
<protein>
    <submittedName>
        <fullName evidence="6">DNA/RNA non-specific endonuclease</fullName>
    </submittedName>
</protein>
<evidence type="ECO:0000313" key="6">
    <source>
        <dbReference type="EMBL" id="RSK44507.1"/>
    </source>
</evidence>
<sequence length="526" mass="56504">MMPLRTVLRFPNRSRRKPATQCETTASRYIRRINCFPAMRRFSPLLLSGILLSLSSAGCSSTPPETSRPAAADAPPAIAVEPAASVAQAPGRFPETFEQGTKGAYTEADEQLQSGSWHFTEALIGSSDQDHKRGEHAARLRTRGRLRMNFDAPSGVRTIRISSAAYGQDTASTWELWGSVDGGRTFRRIGAPVQAKGARLLTTTFQGTTPGPLRLEIRKTDGGSGRLNIDDVVLESGAGTAVAGGNTTSAPATPPVSAPASPRVQPAQAPSVSTDNDNMGLGNPSGATASLSSSTNYLLVKPQFTIGYNAQRGTPTWVSWHLTRTDIGSAPRQDDFRPDPALPREFYQVTRNSYAGSGFDKGHNCPSADRTRELDDNSATFLMTNMLPQAGNNNQRTWSSLEEWTRGQVQRGQEVYVIMGSYGKGGTGTNGFKTTIDNGHVTVPSRVWKVLVILPEGSNDVQRIAAGQARLLAIDTPNDQSVSPDWSRYRVSIDAIEAATGLDLLSKISLAAQDSLEAQVDTAPTR</sequence>
<keyword evidence="6" id="KW-0540">Nuclease</keyword>
<dbReference type="InterPro" id="IPR040255">
    <property type="entry name" value="Non-specific_endonuclease"/>
</dbReference>
<dbReference type="SMART" id="SM00892">
    <property type="entry name" value="Endonuclease_NS"/>
    <property type="match status" value="1"/>
</dbReference>
<feature type="domain" description="ENPP1-3/EXOG-like endonuclease/phosphodiesterase" evidence="4">
    <location>
        <begin position="301"/>
        <end position="511"/>
    </location>
</feature>
<accession>A0A428KDI8</accession>
<organism evidence="6 7">
    <name type="scientific">Hymenobacter perfusus</name>
    <dbReference type="NCBI Taxonomy" id="1236770"/>
    <lineage>
        <taxon>Bacteria</taxon>
        <taxon>Pseudomonadati</taxon>
        <taxon>Bacteroidota</taxon>
        <taxon>Cytophagia</taxon>
        <taxon>Cytophagales</taxon>
        <taxon>Hymenobacteraceae</taxon>
        <taxon>Hymenobacter</taxon>
    </lineage>
</organism>
<keyword evidence="7" id="KW-1185">Reference proteome</keyword>
<evidence type="ECO:0000256" key="2">
    <source>
        <dbReference type="PIRSR" id="PIRSR640255-2"/>
    </source>
</evidence>
<dbReference type="SUPFAM" id="SSF54060">
    <property type="entry name" value="His-Me finger endonucleases"/>
    <property type="match status" value="1"/>
</dbReference>
<dbReference type="GO" id="GO:0003676">
    <property type="term" value="F:nucleic acid binding"/>
    <property type="evidence" value="ECO:0007669"/>
    <property type="project" value="InterPro"/>
</dbReference>
<feature type="compositionally biased region" description="Low complexity" evidence="3">
    <location>
        <begin position="258"/>
        <end position="271"/>
    </location>
</feature>
<comment type="caution">
    <text evidence="6">The sequence shown here is derived from an EMBL/GenBank/DDBJ whole genome shotgun (WGS) entry which is preliminary data.</text>
</comment>
<dbReference type="SMART" id="SM00477">
    <property type="entry name" value="NUC"/>
    <property type="match status" value="1"/>
</dbReference>
<feature type="domain" description="DNA/RNA non-specific endonuclease/pyrophosphatase/phosphodiesterase" evidence="5">
    <location>
        <begin position="300"/>
        <end position="511"/>
    </location>
</feature>
<dbReference type="Proteomes" id="UP000270291">
    <property type="component" value="Unassembled WGS sequence"/>
</dbReference>
<keyword evidence="2" id="KW-0479">Metal-binding</keyword>
<dbReference type="InterPro" id="IPR001604">
    <property type="entry name" value="Endo_G_ENPP1-like_dom"/>
</dbReference>